<evidence type="ECO:0000256" key="2">
    <source>
        <dbReference type="ARBA" id="ARBA00006991"/>
    </source>
</evidence>
<dbReference type="InterPro" id="IPR036236">
    <property type="entry name" value="Znf_C2H2_sf"/>
</dbReference>
<feature type="domain" description="C2H2-type" evidence="13">
    <location>
        <begin position="213"/>
        <end position="240"/>
    </location>
</feature>
<keyword evidence="9" id="KW-0804">Transcription</keyword>
<feature type="region of interest" description="Disordered" evidence="12">
    <location>
        <begin position="338"/>
        <end position="379"/>
    </location>
</feature>
<dbReference type="PROSITE" id="PS50157">
    <property type="entry name" value="ZINC_FINGER_C2H2_2"/>
    <property type="match status" value="5"/>
</dbReference>
<sequence>METEEKKDAPQKRTTNVKEEVEEDVTGHTCEVCGRSFPLLSSLSQHMRRHTREKPYKCPYCEHRTAQKGTLKAHIRSHKLGLLTPNTTIKEEQMNDSKTPEPAEKSHTVNGKVKKKETKEKVKVKKSFSCTLCSQVFPQAVLLKSHMKKHRNSQDHGCRICGRRFRQAWFLQSHMRIHRNKTELSEQNTELPTTINGVPQNPASLINDECLYELCAGCGNFFFDRKTLKTHETLHKLSNSRTLRQNAPQSNHQASEPETSQAHFMESLNLKCVGVKDTSEVKSPSSRIPELDPICSYQAWQLATRGRLAEATEKCLGWEERLADAEVAYNKNKGEYVTTKQGKKRKQTDTSSANVKKRKKVETVLDQTSNSLSSTNSSEKKTLHKDRILFNGLGHAFYEALHNKAKQANTFRSQDQEDQKPYLCEHCDFQTFDTSILRSHQHRHHQDVLASHSVVDTINQSSSSKYMDYLRSRSVLLSQPYWNPVTCQLGQAPAEMYIKTEKPTGVKGQGQSPDDSGNLLNLSAITAQEGTNNHPIKTEGLLTHQCPYCSHRSTYPEVLWIHQCVAHKVDSSSSMAPKWAPCTNYYKSLKAGVSQWRRTGPPPFLEGKDCPAPGTQRSQSQSTSTPQNSTCSVRQSQSKTQSGVSKSKHSSKDSSEGTCASGRGGVLPQKKSSGHHRTGERGDKSSSAPATSSRSIVQNKNVSVFQHRGHRAAAEGNFPQEGLGFMLARSHSGTSSNTAADRLHPCGQSCDTSSELKGPDLWPAMNMWRLHGSKAYLDPLLF</sequence>
<keyword evidence="3" id="KW-0479">Metal-binding</keyword>
<dbReference type="PANTHER" id="PTHR45925:SF3">
    <property type="entry name" value="ZINC FINGER PROTEIN 516"/>
    <property type="match status" value="1"/>
</dbReference>
<dbReference type="GO" id="GO:0008270">
    <property type="term" value="F:zinc ion binding"/>
    <property type="evidence" value="ECO:0007669"/>
    <property type="project" value="UniProtKB-KW"/>
</dbReference>
<feature type="domain" description="C2H2-type" evidence="13">
    <location>
        <begin position="56"/>
        <end position="78"/>
    </location>
</feature>
<dbReference type="Gene3D" id="3.30.160.60">
    <property type="entry name" value="Classic Zinc Finger"/>
    <property type="match status" value="3"/>
</dbReference>
<keyword evidence="10" id="KW-0539">Nucleus</keyword>
<dbReference type="FunFam" id="3.30.160.60:FF:000446">
    <property type="entry name" value="Zinc finger protein"/>
    <property type="match status" value="1"/>
</dbReference>
<reference evidence="14 15" key="1">
    <citation type="journal article" date="2014" name="Nat. Genet.">
        <title>Whole-genome sequence of a flatfish provides insights into ZW sex chromosome evolution and adaptation to a benthic lifestyle.</title>
        <authorList>
            <person name="Chen S."/>
            <person name="Zhang G."/>
            <person name="Shao C."/>
            <person name="Huang Q."/>
            <person name="Liu G."/>
            <person name="Zhang P."/>
            <person name="Song W."/>
            <person name="An N."/>
            <person name="Chalopin D."/>
            <person name="Volff J.N."/>
            <person name="Hong Y."/>
            <person name="Li Q."/>
            <person name="Sha Z."/>
            <person name="Zhou H."/>
            <person name="Xie M."/>
            <person name="Yu Q."/>
            <person name="Liu Y."/>
            <person name="Xiang H."/>
            <person name="Wang N."/>
            <person name="Wu K."/>
            <person name="Yang C."/>
            <person name="Zhou Q."/>
            <person name="Liao X."/>
            <person name="Yang L."/>
            <person name="Hu Q."/>
            <person name="Zhang J."/>
            <person name="Meng L."/>
            <person name="Jin L."/>
            <person name="Tian Y."/>
            <person name="Lian J."/>
            <person name="Yang J."/>
            <person name="Miao G."/>
            <person name="Liu S."/>
            <person name="Liang Z."/>
            <person name="Yan F."/>
            <person name="Li Y."/>
            <person name="Sun B."/>
            <person name="Zhang H."/>
            <person name="Zhang J."/>
            <person name="Zhu Y."/>
            <person name="Du M."/>
            <person name="Zhao Y."/>
            <person name="Schartl M."/>
            <person name="Tang Q."/>
            <person name="Wang J."/>
        </authorList>
    </citation>
    <scope>NUCLEOTIDE SEQUENCE</scope>
</reference>
<dbReference type="GO" id="GO:0000981">
    <property type="term" value="F:DNA-binding transcription factor activity, RNA polymerase II-specific"/>
    <property type="evidence" value="ECO:0007669"/>
    <property type="project" value="TreeGrafter"/>
</dbReference>
<dbReference type="SUPFAM" id="SSF57667">
    <property type="entry name" value="beta-beta-alpha zinc fingers"/>
    <property type="match status" value="3"/>
</dbReference>
<feature type="compositionally biased region" description="Low complexity" evidence="12">
    <location>
        <begin position="368"/>
        <end position="377"/>
    </location>
</feature>
<feature type="region of interest" description="Disordered" evidence="12">
    <location>
        <begin position="87"/>
        <end position="108"/>
    </location>
</feature>
<comment type="similarity">
    <text evidence="2">Belongs to the krueppel C2H2-type zinc-finger protein family.</text>
</comment>
<evidence type="ECO:0000256" key="7">
    <source>
        <dbReference type="ARBA" id="ARBA00023015"/>
    </source>
</evidence>
<dbReference type="GO" id="GO:0000978">
    <property type="term" value="F:RNA polymerase II cis-regulatory region sequence-specific DNA binding"/>
    <property type="evidence" value="ECO:0007669"/>
    <property type="project" value="TreeGrafter"/>
</dbReference>
<keyword evidence="5 11" id="KW-0863">Zinc-finger</keyword>
<feature type="compositionally biased region" description="Basic and acidic residues" evidence="12">
    <location>
        <begin position="89"/>
        <end position="107"/>
    </location>
</feature>
<evidence type="ECO:0000256" key="3">
    <source>
        <dbReference type="ARBA" id="ARBA00022723"/>
    </source>
</evidence>
<feature type="compositionally biased region" description="Basic and acidic residues" evidence="12">
    <location>
        <begin position="1"/>
        <end position="19"/>
    </location>
</feature>
<evidence type="ECO:0000259" key="13">
    <source>
        <dbReference type="PROSITE" id="PS50157"/>
    </source>
</evidence>
<dbReference type="OMA" id="SSMAPKW"/>
<feature type="domain" description="C2H2-type" evidence="13">
    <location>
        <begin position="156"/>
        <end position="183"/>
    </location>
</feature>
<feature type="region of interest" description="Disordered" evidence="12">
    <location>
        <begin position="1"/>
        <end position="23"/>
    </location>
</feature>
<evidence type="ECO:0000256" key="11">
    <source>
        <dbReference type="PROSITE-ProRule" id="PRU00042"/>
    </source>
</evidence>
<evidence type="ECO:0000256" key="4">
    <source>
        <dbReference type="ARBA" id="ARBA00022737"/>
    </source>
</evidence>
<evidence type="ECO:0000256" key="12">
    <source>
        <dbReference type="SAM" id="MobiDB-lite"/>
    </source>
</evidence>
<protein>
    <submittedName>
        <fullName evidence="14">Zinc finger protein 516</fullName>
    </submittedName>
</protein>
<dbReference type="InParanoid" id="A0A3P8VZE0"/>
<evidence type="ECO:0000256" key="9">
    <source>
        <dbReference type="ARBA" id="ARBA00023163"/>
    </source>
</evidence>
<evidence type="ECO:0000256" key="6">
    <source>
        <dbReference type="ARBA" id="ARBA00022833"/>
    </source>
</evidence>
<dbReference type="Ensembl" id="ENSCSET00000020890.1">
    <property type="protein sequence ID" value="ENSCSEP00000020628.1"/>
    <property type="gene ID" value="ENSCSEG00000013170.1"/>
</dbReference>
<evidence type="ECO:0000313" key="15">
    <source>
        <dbReference type="Proteomes" id="UP000265120"/>
    </source>
</evidence>
<dbReference type="InterPro" id="IPR013087">
    <property type="entry name" value="Znf_C2H2_type"/>
</dbReference>
<comment type="subcellular location">
    <subcellularLocation>
        <location evidence="1">Nucleus</location>
    </subcellularLocation>
</comment>
<dbReference type="GO" id="GO:0005634">
    <property type="term" value="C:nucleus"/>
    <property type="evidence" value="ECO:0007669"/>
    <property type="project" value="UniProtKB-SubCell"/>
</dbReference>
<keyword evidence="8" id="KW-0238">DNA-binding</keyword>
<feature type="compositionally biased region" description="Low complexity" evidence="12">
    <location>
        <begin position="685"/>
        <end position="695"/>
    </location>
</feature>
<evidence type="ECO:0000256" key="1">
    <source>
        <dbReference type="ARBA" id="ARBA00004123"/>
    </source>
</evidence>
<feature type="region of interest" description="Disordered" evidence="12">
    <location>
        <begin position="597"/>
        <end position="697"/>
    </location>
</feature>
<evidence type="ECO:0000256" key="5">
    <source>
        <dbReference type="ARBA" id="ARBA00022771"/>
    </source>
</evidence>
<dbReference type="STRING" id="244447.ENSCSEP00000020628"/>
<name>A0A3P8VZE0_CYNSE</name>
<evidence type="ECO:0000313" key="14">
    <source>
        <dbReference type="Ensembl" id="ENSCSEP00000020628.1"/>
    </source>
</evidence>
<evidence type="ECO:0000256" key="10">
    <source>
        <dbReference type="ARBA" id="ARBA00023242"/>
    </source>
</evidence>
<dbReference type="SMART" id="SM00355">
    <property type="entry name" value="ZnF_C2H2"/>
    <property type="match status" value="7"/>
</dbReference>
<feature type="domain" description="C2H2-type" evidence="13">
    <location>
        <begin position="28"/>
        <end position="55"/>
    </location>
</feature>
<reference evidence="14" key="2">
    <citation type="submission" date="2025-08" db="UniProtKB">
        <authorList>
            <consortium name="Ensembl"/>
        </authorList>
    </citation>
    <scope>IDENTIFICATION</scope>
</reference>
<dbReference type="FunFam" id="3.30.160.60:FF:000075">
    <property type="entry name" value="Putative zinc finger protein 536"/>
    <property type="match status" value="1"/>
</dbReference>
<keyword evidence="6" id="KW-0862">Zinc</keyword>
<feature type="domain" description="C2H2-type" evidence="13">
    <location>
        <begin position="128"/>
        <end position="155"/>
    </location>
</feature>
<dbReference type="InterPro" id="IPR051967">
    <property type="entry name" value="Krueppel_C2H2-ZF"/>
</dbReference>
<feature type="compositionally biased region" description="Low complexity" evidence="12">
    <location>
        <begin position="615"/>
        <end position="632"/>
    </location>
</feature>
<keyword evidence="15" id="KW-1185">Reference proteome</keyword>
<proteinExistence type="inferred from homology"/>
<dbReference type="Proteomes" id="UP000265120">
    <property type="component" value="Chromosome 18"/>
</dbReference>
<evidence type="ECO:0000256" key="8">
    <source>
        <dbReference type="ARBA" id="ARBA00023125"/>
    </source>
</evidence>
<dbReference type="PROSITE" id="PS00028">
    <property type="entry name" value="ZINC_FINGER_C2H2_1"/>
    <property type="match status" value="4"/>
</dbReference>
<dbReference type="GeneTree" id="ENSGT00940000161408"/>
<organism evidence="14 15">
    <name type="scientific">Cynoglossus semilaevis</name>
    <name type="common">Tongue sole</name>
    <dbReference type="NCBI Taxonomy" id="244447"/>
    <lineage>
        <taxon>Eukaryota</taxon>
        <taxon>Metazoa</taxon>
        <taxon>Chordata</taxon>
        <taxon>Craniata</taxon>
        <taxon>Vertebrata</taxon>
        <taxon>Euteleostomi</taxon>
        <taxon>Actinopterygii</taxon>
        <taxon>Neopterygii</taxon>
        <taxon>Teleostei</taxon>
        <taxon>Neoteleostei</taxon>
        <taxon>Acanthomorphata</taxon>
        <taxon>Carangaria</taxon>
        <taxon>Pleuronectiformes</taxon>
        <taxon>Pleuronectoidei</taxon>
        <taxon>Cynoglossidae</taxon>
        <taxon>Cynoglossinae</taxon>
        <taxon>Cynoglossus</taxon>
    </lineage>
</organism>
<dbReference type="Pfam" id="PF00096">
    <property type="entry name" value="zf-C2H2"/>
    <property type="match status" value="4"/>
</dbReference>
<reference evidence="14" key="3">
    <citation type="submission" date="2025-09" db="UniProtKB">
        <authorList>
            <consortium name="Ensembl"/>
        </authorList>
    </citation>
    <scope>IDENTIFICATION</scope>
</reference>
<feature type="region of interest" description="Disordered" evidence="12">
    <location>
        <begin position="239"/>
        <end position="261"/>
    </location>
</feature>
<accession>A0A3P8VZE0</accession>
<dbReference type="AlphaFoldDB" id="A0A3P8VZE0"/>
<keyword evidence="4" id="KW-0677">Repeat</keyword>
<dbReference type="PANTHER" id="PTHR45925">
    <property type="entry name" value="ZINC FINGER PROTEIN"/>
    <property type="match status" value="1"/>
</dbReference>
<keyword evidence="7" id="KW-0805">Transcription regulation</keyword>